<reference evidence="3" key="1">
    <citation type="submission" date="2023-07" db="EMBL/GenBank/DDBJ databases">
        <title>Chromosome-level Genome Assembly of Striped Snakehead (Channa striata).</title>
        <authorList>
            <person name="Liu H."/>
        </authorList>
    </citation>
    <scope>NUCLEOTIDE SEQUENCE</scope>
    <source>
        <strain evidence="3">Gz</strain>
        <tissue evidence="3">Muscle</tissue>
    </source>
</reference>
<accession>A0AA88M163</accession>
<dbReference type="PANTHER" id="PTHR10697:SF5">
    <property type="entry name" value="EPENDYMIN-RELATED"/>
    <property type="match status" value="1"/>
</dbReference>
<dbReference type="PANTHER" id="PTHR10697">
    <property type="entry name" value="MAMMALIAN EPENDYMIN-RELATED PROTEIN 1"/>
    <property type="match status" value="1"/>
</dbReference>
<evidence type="ECO:0000313" key="3">
    <source>
        <dbReference type="EMBL" id="KAK2828480.1"/>
    </source>
</evidence>
<keyword evidence="4" id="KW-1185">Reference proteome</keyword>
<sequence>MYAAFMLFLFMCMTATTHAEHHQPCHSPNMTGFMSVMNLKGEVKAFGSFTYDATAKKLRFKSNDSQPTNTSQALDLLMFFEEGTLYEIDTKNQSCEKKTLQCTMHPLDIPDDATFVSEINSGSASILEEQLKLTMWKGSMLDNKGHYCMSVTSGCLPVNVFYFTEPTSFFISITDVEKDIKDPDLLAVPFFCHGQPVEETVYSFFNEFM</sequence>
<dbReference type="AlphaFoldDB" id="A0AA88M163"/>
<evidence type="ECO:0000256" key="1">
    <source>
        <dbReference type="ARBA" id="ARBA00010771"/>
    </source>
</evidence>
<dbReference type="GO" id="GO:0005509">
    <property type="term" value="F:calcium ion binding"/>
    <property type="evidence" value="ECO:0007669"/>
    <property type="project" value="InterPro"/>
</dbReference>
<dbReference type="GO" id="GO:0005576">
    <property type="term" value="C:extracellular region"/>
    <property type="evidence" value="ECO:0007669"/>
    <property type="project" value="InterPro"/>
</dbReference>
<protein>
    <recommendedName>
        <fullName evidence="5">Ependymin</fullName>
    </recommendedName>
</protein>
<dbReference type="EMBL" id="JAUPFM010000015">
    <property type="protein sequence ID" value="KAK2828480.1"/>
    <property type="molecule type" value="Genomic_DNA"/>
</dbReference>
<dbReference type="InterPro" id="IPR001299">
    <property type="entry name" value="Ependymin"/>
</dbReference>
<feature type="signal peptide" evidence="2">
    <location>
        <begin position="1"/>
        <end position="19"/>
    </location>
</feature>
<dbReference type="GO" id="GO:0007160">
    <property type="term" value="P:cell-matrix adhesion"/>
    <property type="evidence" value="ECO:0007669"/>
    <property type="project" value="InterPro"/>
</dbReference>
<proteinExistence type="inferred from homology"/>
<dbReference type="Pfam" id="PF00811">
    <property type="entry name" value="Ependymin"/>
    <property type="match status" value="1"/>
</dbReference>
<feature type="chain" id="PRO_5041710240" description="Ependymin" evidence="2">
    <location>
        <begin position="20"/>
        <end position="209"/>
    </location>
</feature>
<evidence type="ECO:0000313" key="4">
    <source>
        <dbReference type="Proteomes" id="UP001187415"/>
    </source>
</evidence>
<name>A0AA88M163_CHASR</name>
<dbReference type="Proteomes" id="UP001187415">
    <property type="component" value="Unassembled WGS sequence"/>
</dbReference>
<comment type="similarity">
    <text evidence="1">Belongs to the ependymin family.</text>
</comment>
<comment type="caution">
    <text evidence="3">The sequence shown here is derived from an EMBL/GenBank/DDBJ whole genome shotgun (WGS) entry which is preliminary data.</text>
</comment>
<organism evidence="3 4">
    <name type="scientific">Channa striata</name>
    <name type="common">Snakehead murrel</name>
    <name type="synonym">Ophicephalus striatus</name>
    <dbReference type="NCBI Taxonomy" id="64152"/>
    <lineage>
        <taxon>Eukaryota</taxon>
        <taxon>Metazoa</taxon>
        <taxon>Chordata</taxon>
        <taxon>Craniata</taxon>
        <taxon>Vertebrata</taxon>
        <taxon>Euteleostomi</taxon>
        <taxon>Actinopterygii</taxon>
        <taxon>Neopterygii</taxon>
        <taxon>Teleostei</taxon>
        <taxon>Neoteleostei</taxon>
        <taxon>Acanthomorphata</taxon>
        <taxon>Anabantaria</taxon>
        <taxon>Anabantiformes</taxon>
        <taxon>Channoidei</taxon>
        <taxon>Channidae</taxon>
        <taxon>Channa</taxon>
    </lineage>
</organism>
<evidence type="ECO:0008006" key="5">
    <source>
        <dbReference type="Google" id="ProtNLM"/>
    </source>
</evidence>
<evidence type="ECO:0000256" key="2">
    <source>
        <dbReference type="SAM" id="SignalP"/>
    </source>
</evidence>
<keyword evidence="2" id="KW-0732">Signal</keyword>
<dbReference type="PRINTS" id="PR00317">
    <property type="entry name" value="EPENDYMIN"/>
</dbReference>
<gene>
    <name evidence="3" type="ORF">Q5P01_019514</name>
</gene>
<dbReference type="SMART" id="SM00026">
    <property type="entry name" value="EPEND"/>
    <property type="match status" value="1"/>
</dbReference>
<dbReference type="GO" id="GO:0005764">
    <property type="term" value="C:lysosome"/>
    <property type="evidence" value="ECO:0007669"/>
    <property type="project" value="TreeGrafter"/>
</dbReference>